<keyword evidence="4" id="KW-0479">Metal-binding</keyword>
<reference evidence="6" key="1">
    <citation type="journal article" date="2016" name="Int. J. Syst. Evol. Microbiol.">
        <title>Pseudoxanthomonas helianthi sp. nov., isolated from roots of Jerusalem artichoke (Helianthus tuberosus).</title>
        <authorList>
            <person name="Kittiwongwattana C."/>
            <person name="Thawai C."/>
        </authorList>
    </citation>
    <scope>NUCLEOTIDE SEQUENCE</scope>
    <source>
        <strain evidence="6">110414</strain>
    </source>
</reference>
<organism evidence="6 7">
    <name type="scientific">Pseudoxanthomonas helianthi</name>
    <dbReference type="NCBI Taxonomy" id="1453541"/>
    <lineage>
        <taxon>Bacteria</taxon>
        <taxon>Pseudomonadati</taxon>
        <taxon>Pseudomonadota</taxon>
        <taxon>Gammaproteobacteria</taxon>
        <taxon>Lysobacterales</taxon>
        <taxon>Lysobacteraceae</taxon>
        <taxon>Pseudoxanthomonas</taxon>
    </lineage>
</organism>
<name>A0A941AUD2_9GAMM</name>
<dbReference type="GO" id="GO:0046938">
    <property type="term" value="P:phytochelatin biosynthetic process"/>
    <property type="evidence" value="ECO:0007669"/>
    <property type="project" value="InterPro"/>
</dbReference>
<evidence type="ECO:0000256" key="1">
    <source>
        <dbReference type="ARBA" id="ARBA00012468"/>
    </source>
</evidence>
<dbReference type="GO" id="GO:0016756">
    <property type="term" value="F:glutathione gamma-glutamylcysteinyltransferase activity"/>
    <property type="evidence" value="ECO:0007669"/>
    <property type="project" value="UniProtKB-EC"/>
</dbReference>
<evidence type="ECO:0000256" key="2">
    <source>
        <dbReference type="ARBA" id="ARBA00022539"/>
    </source>
</evidence>
<dbReference type="AlphaFoldDB" id="A0A941AUD2"/>
<evidence type="ECO:0000256" key="4">
    <source>
        <dbReference type="ARBA" id="ARBA00022723"/>
    </source>
</evidence>
<dbReference type="PROSITE" id="PS51443">
    <property type="entry name" value="PCS"/>
    <property type="match status" value="1"/>
</dbReference>
<dbReference type="SUPFAM" id="SSF54001">
    <property type="entry name" value="Cysteine proteinases"/>
    <property type="match status" value="1"/>
</dbReference>
<feature type="domain" description="Peptidase C83" evidence="5">
    <location>
        <begin position="48"/>
        <end position="266"/>
    </location>
</feature>
<dbReference type="Proteomes" id="UP000673447">
    <property type="component" value="Unassembled WGS sequence"/>
</dbReference>
<dbReference type="InterPro" id="IPR007719">
    <property type="entry name" value="PCS_N"/>
</dbReference>
<proteinExistence type="predicted"/>
<accession>A0A941AUD2</accession>
<dbReference type="EC" id="2.3.2.15" evidence="1"/>
<gene>
    <name evidence="6" type="ORF">J5837_07730</name>
</gene>
<dbReference type="PANTHER" id="PTHR33447:SF20">
    <property type="entry name" value="GLUTATHIONE GAMMA-GLUTAMYLCYSTEINYLTRANSFERASE"/>
    <property type="match status" value="1"/>
</dbReference>
<dbReference type="InterPro" id="IPR040409">
    <property type="entry name" value="PCS-like"/>
</dbReference>
<keyword evidence="3" id="KW-0808">Transferase</keyword>
<protein>
    <recommendedName>
        <fullName evidence="1">glutathione gamma-glutamylcysteinyltransferase</fullName>
        <ecNumber evidence="1">2.3.2.15</ecNumber>
    </recommendedName>
</protein>
<dbReference type="EMBL" id="JAGKTC010000002">
    <property type="protein sequence ID" value="MBP3984317.1"/>
    <property type="molecule type" value="Genomic_DNA"/>
</dbReference>
<dbReference type="InterPro" id="IPR038156">
    <property type="entry name" value="PCS_N_sf"/>
</dbReference>
<dbReference type="PANTHER" id="PTHR33447">
    <property type="entry name" value="GLUTATHIONE GAMMA-GLUTAMYLCYSTEINYLTRANSFERASE"/>
    <property type="match status" value="1"/>
</dbReference>
<keyword evidence="7" id="KW-1185">Reference proteome</keyword>
<dbReference type="InterPro" id="IPR038765">
    <property type="entry name" value="Papain-like_cys_pep_sf"/>
</dbReference>
<reference evidence="6" key="2">
    <citation type="submission" date="2021-03" db="EMBL/GenBank/DDBJ databases">
        <authorList>
            <person name="Cao W."/>
        </authorList>
    </citation>
    <scope>NUCLEOTIDE SEQUENCE</scope>
    <source>
        <strain evidence="6">110414</strain>
    </source>
</reference>
<dbReference type="GO" id="GO:0046872">
    <property type="term" value="F:metal ion binding"/>
    <property type="evidence" value="ECO:0007669"/>
    <property type="project" value="UniProtKB-KW"/>
</dbReference>
<evidence type="ECO:0000256" key="3">
    <source>
        <dbReference type="ARBA" id="ARBA00022679"/>
    </source>
</evidence>
<keyword evidence="2" id="KW-0104">Cadmium</keyword>
<dbReference type="GO" id="GO:0010038">
    <property type="term" value="P:response to metal ion"/>
    <property type="evidence" value="ECO:0007669"/>
    <property type="project" value="InterPro"/>
</dbReference>
<dbReference type="Gene3D" id="3.90.70.30">
    <property type="entry name" value="Phytochelatin synthase, N-terminal domain"/>
    <property type="match status" value="1"/>
</dbReference>
<dbReference type="RefSeq" id="WP_210536204.1">
    <property type="nucleotide sequence ID" value="NZ_JAGKTC010000002.1"/>
</dbReference>
<comment type="caution">
    <text evidence="6">The sequence shown here is derived from an EMBL/GenBank/DDBJ whole genome shotgun (WGS) entry which is preliminary data.</text>
</comment>
<sequence length="283" mass="30524">MGRFVVPRSKAGVDLRGTDAPFPGRAFPRLAWIAGIGSLLLLASLSAVAWRHYFSPPPPEPLVVPADLVPLQSTLGRKLLAESDAQADYPELAANFVTQSRRSYCGVASSVIVFNALHDPRPRLDQSSYFDGPVGLTSFDVSLTGMSLHQLSDGLRAHGVRAEPVYAGDTDAASFRTRAARNLRTDGDFLLVNYQRAVLGQMESGHISPVAAFHAGTDRLLVMDVASYRYPPVWVPVDKLWDAMRSPLNAKTRRTRGFVEVGGISREVATASADGGQGVAVHD</sequence>
<evidence type="ECO:0000313" key="6">
    <source>
        <dbReference type="EMBL" id="MBP3984317.1"/>
    </source>
</evidence>
<evidence type="ECO:0000313" key="7">
    <source>
        <dbReference type="Proteomes" id="UP000673447"/>
    </source>
</evidence>
<dbReference type="Pfam" id="PF05023">
    <property type="entry name" value="Phytochelatin"/>
    <property type="match status" value="1"/>
</dbReference>
<evidence type="ECO:0000259" key="5">
    <source>
        <dbReference type="PROSITE" id="PS51443"/>
    </source>
</evidence>